<organism evidence="2 3">
    <name type="scientific">Streptomyces lonegramiae</name>
    <dbReference type="NCBI Taxonomy" id="3075524"/>
    <lineage>
        <taxon>Bacteria</taxon>
        <taxon>Bacillati</taxon>
        <taxon>Actinomycetota</taxon>
        <taxon>Actinomycetes</taxon>
        <taxon>Kitasatosporales</taxon>
        <taxon>Streptomycetaceae</taxon>
        <taxon>Streptomyces</taxon>
    </lineage>
</organism>
<keyword evidence="1" id="KW-0812">Transmembrane</keyword>
<name>A0ABU2X5M1_9ACTN</name>
<proteinExistence type="predicted"/>
<evidence type="ECO:0000313" key="3">
    <source>
        <dbReference type="Proteomes" id="UP001180754"/>
    </source>
</evidence>
<accession>A0ABU2X5M1</accession>
<evidence type="ECO:0000256" key="1">
    <source>
        <dbReference type="SAM" id="Phobius"/>
    </source>
</evidence>
<keyword evidence="1" id="KW-1133">Transmembrane helix</keyword>
<dbReference type="Proteomes" id="UP001180754">
    <property type="component" value="Unassembled WGS sequence"/>
</dbReference>
<keyword evidence="3" id="KW-1185">Reference proteome</keyword>
<comment type="caution">
    <text evidence="2">The sequence shown here is derived from an EMBL/GenBank/DDBJ whole genome shotgun (WGS) entry which is preliminary data.</text>
</comment>
<feature type="transmembrane region" description="Helical" evidence="1">
    <location>
        <begin position="164"/>
        <end position="186"/>
    </location>
</feature>
<feature type="transmembrane region" description="Helical" evidence="1">
    <location>
        <begin position="92"/>
        <end position="115"/>
    </location>
</feature>
<reference evidence="2" key="1">
    <citation type="submission" date="2024-05" db="EMBL/GenBank/DDBJ databases">
        <title>30 novel species of actinomycetes from the DSMZ collection.</title>
        <authorList>
            <person name="Nouioui I."/>
        </authorList>
    </citation>
    <scope>NUCLEOTIDE SEQUENCE</scope>
    <source>
        <strain evidence="2">DSM 41529</strain>
    </source>
</reference>
<sequence length="217" mass="22065">MAHRRHTMAHAPIAPRRERREPGEVFGSGFTLFADMLLIGLLTSLACLPVVTAPAAFAAASATLRGAAGNGVQVRAGTYGAHLRAHLSARSAALGLVPPLLAVVVLIDAALMRAALPGAAVMAPALALLILGATVVALRAAALEAPHVLSAREALLRSAANPRGSLLLAGAVILSGLLAWSIPLLIPLLPGPLAFAATVVDLRSPAEAQEPVNAQEN</sequence>
<evidence type="ECO:0000313" key="2">
    <source>
        <dbReference type="EMBL" id="MDT0541207.1"/>
    </source>
</evidence>
<feature type="transmembrane region" description="Helical" evidence="1">
    <location>
        <begin position="36"/>
        <end position="60"/>
    </location>
</feature>
<dbReference type="RefSeq" id="WP_311721464.1">
    <property type="nucleotide sequence ID" value="NZ_JAVRFD010000001.1"/>
</dbReference>
<evidence type="ECO:0008006" key="4">
    <source>
        <dbReference type="Google" id="ProtNLM"/>
    </source>
</evidence>
<feature type="transmembrane region" description="Helical" evidence="1">
    <location>
        <begin position="121"/>
        <end position="143"/>
    </location>
</feature>
<dbReference type="EMBL" id="JAVRFD010000001">
    <property type="protein sequence ID" value="MDT0541207.1"/>
    <property type="molecule type" value="Genomic_DNA"/>
</dbReference>
<gene>
    <name evidence="2" type="ORF">RND15_00530</name>
</gene>
<protein>
    <recommendedName>
        <fullName evidence="4">Membrane protein YesL</fullName>
    </recommendedName>
</protein>
<keyword evidence="1" id="KW-0472">Membrane</keyword>